<dbReference type="Gene3D" id="3.40.50.1400">
    <property type="match status" value="2"/>
</dbReference>
<dbReference type="InterPro" id="IPR050963">
    <property type="entry name" value="Sirohydro_Cobaltochel/CbiX"/>
</dbReference>
<evidence type="ECO:0000256" key="1">
    <source>
        <dbReference type="ARBA" id="ARBA00022723"/>
    </source>
</evidence>
<gene>
    <name evidence="4" type="ORF">C6V83_13885</name>
</gene>
<dbReference type="InterPro" id="IPR002762">
    <property type="entry name" value="CbiX-like"/>
</dbReference>
<keyword evidence="1" id="KW-0479">Metal-binding</keyword>
<evidence type="ECO:0000313" key="4">
    <source>
        <dbReference type="EMBL" id="AVM01175.1"/>
    </source>
</evidence>
<keyword evidence="5" id="KW-1185">Reference proteome</keyword>
<feature type="region of interest" description="Disordered" evidence="3">
    <location>
        <begin position="1"/>
        <end position="107"/>
    </location>
</feature>
<keyword evidence="2" id="KW-0456">Lyase</keyword>
<evidence type="ECO:0008006" key="6">
    <source>
        <dbReference type="Google" id="ProtNLM"/>
    </source>
</evidence>
<dbReference type="AlphaFoldDB" id="A0A2S0KHL3"/>
<dbReference type="GO" id="GO:0016829">
    <property type="term" value="F:lyase activity"/>
    <property type="evidence" value="ECO:0007669"/>
    <property type="project" value="UniProtKB-KW"/>
</dbReference>
<reference evidence="4 5" key="1">
    <citation type="submission" date="2018-03" db="EMBL/GenBank/DDBJ databases">
        <title>Characteristics and genome of n-alkane degrading marine bacteria Gordonia iterans isolated from crude oil contaminated in Tae-an, South Korea.</title>
        <authorList>
            <person name="Lee S.-S."/>
            <person name="Kim H."/>
        </authorList>
    </citation>
    <scope>NUCLEOTIDE SEQUENCE [LARGE SCALE GENOMIC DNA]</scope>
    <source>
        <strain evidence="4 5">Co17</strain>
    </source>
</reference>
<evidence type="ECO:0000256" key="3">
    <source>
        <dbReference type="SAM" id="MobiDB-lite"/>
    </source>
</evidence>
<protein>
    <recommendedName>
        <fullName evidence="6">Cobalamin biosynthesis protein CbiX</fullName>
    </recommendedName>
</protein>
<sequence length="351" mass="36089">MSDDEGRGRESTRGAEAGGRDSTRGAEAAGRDSTRGAEAAGRDSARGAEAGGRDSTRGAEAGGRDSTRGAEAGGRDSTRGAGVGRREVSRGAGVGGRVGEALAEPYRDHRDHRDQVLLLAAHGSRDVRFAATAERVAEAAAHALPDVRVELAYLDLNEPLIDRVLDTLTGEVTVVPLLFGDGYHSKHDLPAILARARSRDRGLRTTQTPVVGRHTPVPALVDRLCEAGLRAGDGILMYAVGSSDPGSDASIRERGRELSAVLGMPVETVFATRLGGGAAVRGAVERLRSGGATRIAAAPLFLAAGLLTERVERDLDAATSGALVAGPIGAHPALIAAISALYRTAAPAPVS</sequence>
<dbReference type="PANTHER" id="PTHR33542:SF5">
    <property type="entry name" value="FERROCHELATASE CHE1"/>
    <property type="match status" value="1"/>
</dbReference>
<dbReference type="OrthoDB" id="482456at2"/>
<name>A0A2S0KHL3_9ACTN</name>
<dbReference type="CDD" id="cd03416">
    <property type="entry name" value="CbiX_SirB_N"/>
    <property type="match status" value="1"/>
</dbReference>
<organism evidence="4 5">
    <name type="scientific">Gordonia iterans</name>
    <dbReference type="NCBI Taxonomy" id="1004901"/>
    <lineage>
        <taxon>Bacteria</taxon>
        <taxon>Bacillati</taxon>
        <taxon>Actinomycetota</taxon>
        <taxon>Actinomycetes</taxon>
        <taxon>Mycobacteriales</taxon>
        <taxon>Gordoniaceae</taxon>
        <taxon>Gordonia</taxon>
    </lineage>
</organism>
<feature type="compositionally biased region" description="Basic and acidic residues" evidence="3">
    <location>
        <begin position="1"/>
        <end position="89"/>
    </location>
</feature>
<dbReference type="Pfam" id="PF01903">
    <property type="entry name" value="CbiX"/>
    <property type="match status" value="2"/>
</dbReference>
<dbReference type="GO" id="GO:0046872">
    <property type="term" value="F:metal ion binding"/>
    <property type="evidence" value="ECO:0007669"/>
    <property type="project" value="UniProtKB-KW"/>
</dbReference>
<dbReference type="EMBL" id="CP027433">
    <property type="protein sequence ID" value="AVM01175.1"/>
    <property type="molecule type" value="Genomic_DNA"/>
</dbReference>
<dbReference type="SUPFAM" id="SSF53800">
    <property type="entry name" value="Chelatase"/>
    <property type="match status" value="1"/>
</dbReference>
<accession>A0A2S0KHL3</accession>
<dbReference type="KEGG" id="git:C6V83_13885"/>
<dbReference type="Proteomes" id="UP000239814">
    <property type="component" value="Chromosome"/>
</dbReference>
<proteinExistence type="predicted"/>
<evidence type="ECO:0000256" key="2">
    <source>
        <dbReference type="ARBA" id="ARBA00023239"/>
    </source>
</evidence>
<dbReference type="PANTHER" id="PTHR33542">
    <property type="entry name" value="SIROHYDROCHLORIN FERROCHELATASE, CHLOROPLASTIC"/>
    <property type="match status" value="1"/>
</dbReference>
<evidence type="ECO:0000313" key="5">
    <source>
        <dbReference type="Proteomes" id="UP000239814"/>
    </source>
</evidence>